<protein>
    <recommendedName>
        <fullName evidence="3">HTH cro/C1-type domain-containing protein</fullName>
    </recommendedName>
</protein>
<organism evidence="1 2">
    <name type="scientific">Arthrobacter agilis</name>
    <dbReference type="NCBI Taxonomy" id="37921"/>
    <lineage>
        <taxon>Bacteria</taxon>
        <taxon>Bacillati</taxon>
        <taxon>Actinomycetota</taxon>
        <taxon>Actinomycetes</taxon>
        <taxon>Micrococcales</taxon>
        <taxon>Micrococcaceae</taxon>
        <taxon>Arthrobacter</taxon>
    </lineage>
</organism>
<dbReference type="Gene3D" id="1.10.260.40">
    <property type="entry name" value="lambda repressor-like DNA-binding domains"/>
    <property type="match status" value="1"/>
</dbReference>
<dbReference type="EMBL" id="CP024915">
    <property type="protein sequence ID" value="AUZ88522.1"/>
    <property type="molecule type" value="Genomic_DNA"/>
</dbReference>
<dbReference type="InterPro" id="IPR010982">
    <property type="entry name" value="Lambda_DNA-bd_dom_sf"/>
</dbReference>
<reference evidence="1 2" key="1">
    <citation type="submission" date="2017-11" db="EMBL/GenBank/DDBJ databases">
        <title>Draft genome of Arthrobacter agilis strain UMCV2, a plant growth-promoting rhizobacterium and biocontrol capacity of phytopathogenic fungi.</title>
        <authorList>
            <person name="Martinez-Camara R."/>
            <person name="Santoyo G."/>
            <person name="Moreno-Hagelsieb G."/>
            <person name="Valencia-Cantero E."/>
        </authorList>
    </citation>
    <scope>NUCLEOTIDE SEQUENCE [LARGE SCALE GENOMIC DNA]</scope>
    <source>
        <strain evidence="1 2">UMCV2</strain>
    </source>
</reference>
<sequence>MIGYSWAMTTNPGFGMTTNIDGNSYRVDITALAIYLVQSVSDFGFYARQRREFLNLSQQAVASFMKDQFAIPWHQTVVAKVESGDRQVKLTEALALAFIYGMTLDDLVMGLDLENRTRLVPLERDDDGVNSEKA</sequence>
<evidence type="ECO:0000313" key="2">
    <source>
        <dbReference type="Proteomes" id="UP000239187"/>
    </source>
</evidence>
<dbReference type="SUPFAM" id="SSF47413">
    <property type="entry name" value="lambda repressor-like DNA-binding domains"/>
    <property type="match status" value="1"/>
</dbReference>
<gene>
    <name evidence="1" type="ORF">CVO76_13415</name>
</gene>
<evidence type="ECO:0008006" key="3">
    <source>
        <dbReference type="Google" id="ProtNLM"/>
    </source>
</evidence>
<evidence type="ECO:0000313" key="1">
    <source>
        <dbReference type="EMBL" id="AUZ88522.1"/>
    </source>
</evidence>
<name>A0A2L0UH12_9MICC</name>
<dbReference type="Proteomes" id="UP000239187">
    <property type="component" value="Chromosome"/>
</dbReference>
<proteinExistence type="predicted"/>
<dbReference type="AlphaFoldDB" id="A0A2L0UH12"/>
<dbReference type="GO" id="GO:0003677">
    <property type="term" value="F:DNA binding"/>
    <property type="evidence" value="ECO:0007669"/>
    <property type="project" value="InterPro"/>
</dbReference>
<accession>A0A2L0UH12</accession>